<reference evidence="2 3" key="2">
    <citation type="submission" date="2020-07" db="EMBL/GenBank/DDBJ databases">
        <title>Genome assembly of wild tea tree DASZ reveals pedigree and selection history of tea varieties.</title>
        <authorList>
            <person name="Zhang W."/>
        </authorList>
    </citation>
    <scope>NUCLEOTIDE SEQUENCE [LARGE SCALE GENOMIC DNA]</scope>
    <source>
        <strain evidence="3">cv. G240</strain>
        <tissue evidence="2">Leaf</tissue>
    </source>
</reference>
<proteinExistence type="predicted"/>
<name>A0A7J7GGP3_CAMSI</name>
<dbReference type="GO" id="GO:0009630">
    <property type="term" value="P:gravitropism"/>
    <property type="evidence" value="ECO:0007669"/>
    <property type="project" value="InterPro"/>
</dbReference>
<dbReference type="PANTHER" id="PTHR34959:SF3">
    <property type="entry name" value="PROTEIN LAZY 1"/>
    <property type="match status" value="1"/>
</dbReference>
<gene>
    <name evidence="2" type="ORF">HYC85_021097</name>
</gene>
<protein>
    <submittedName>
        <fullName evidence="2">Uncharacterized protein</fullName>
    </submittedName>
</protein>
<feature type="compositionally biased region" description="Basic and acidic residues" evidence="1">
    <location>
        <begin position="336"/>
        <end position="345"/>
    </location>
</feature>
<evidence type="ECO:0000313" key="2">
    <source>
        <dbReference type="EMBL" id="KAF5939930.1"/>
    </source>
</evidence>
<dbReference type="PANTHER" id="PTHR34959">
    <property type="entry name" value="PROTEIN LAZY 1"/>
    <property type="match status" value="1"/>
</dbReference>
<accession>A0A7J7GGP3</accession>
<dbReference type="EMBL" id="JACBKZ010000010">
    <property type="protein sequence ID" value="KAF5939930.1"/>
    <property type="molecule type" value="Genomic_DNA"/>
</dbReference>
<dbReference type="GO" id="GO:2000012">
    <property type="term" value="P:regulation of auxin polar transport"/>
    <property type="evidence" value="ECO:0007669"/>
    <property type="project" value="InterPro"/>
</dbReference>
<reference evidence="3" key="1">
    <citation type="journal article" date="2020" name="Nat. Commun.">
        <title>Genome assembly of wild tea tree DASZ reveals pedigree and selection history of tea varieties.</title>
        <authorList>
            <person name="Zhang W."/>
            <person name="Zhang Y."/>
            <person name="Qiu H."/>
            <person name="Guo Y."/>
            <person name="Wan H."/>
            <person name="Zhang X."/>
            <person name="Scossa F."/>
            <person name="Alseekh S."/>
            <person name="Zhang Q."/>
            <person name="Wang P."/>
            <person name="Xu L."/>
            <person name="Schmidt M.H."/>
            <person name="Jia X."/>
            <person name="Li D."/>
            <person name="Zhu A."/>
            <person name="Guo F."/>
            <person name="Chen W."/>
            <person name="Ni D."/>
            <person name="Usadel B."/>
            <person name="Fernie A.R."/>
            <person name="Wen W."/>
        </authorList>
    </citation>
    <scope>NUCLEOTIDE SEQUENCE [LARGE SCALE GENOMIC DNA]</scope>
    <source>
        <strain evidence="3">cv. G240</strain>
    </source>
</reference>
<dbReference type="InterPro" id="IPR038928">
    <property type="entry name" value="LAZY1"/>
</dbReference>
<comment type="caution">
    <text evidence="2">The sequence shown here is derived from an EMBL/GenBank/DDBJ whole genome shotgun (WGS) entry which is preliminary data.</text>
</comment>
<evidence type="ECO:0000313" key="3">
    <source>
        <dbReference type="Proteomes" id="UP000593564"/>
    </source>
</evidence>
<organism evidence="2 3">
    <name type="scientific">Camellia sinensis</name>
    <name type="common">Tea plant</name>
    <name type="synonym">Thea sinensis</name>
    <dbReference type="NCBI Taxonomy" id="4442"/>
    <lineage>
        <taxon>Eukaryota</taxon>
        <taxon>Viridiplantae</taxon>
        <taxon>Streptophyta</taxon>
        <taxon>Embryophyta</taxon>
        <taxon>Tracheophyta</taxon>
        <taxon>Spermatophyta</taxon>
        <taxon>Magnoliopsida</taxon>
        <taxon>eudicotyledons</taxon>
        <taxon>Gunneridae</taxon>
        <taxon>Pentapetalae</taxon>
        <taxon>asterids</taxon>
        <taxon>Ericales</taxon>
        <taxon>Theaceae</taxon>
        <taxon>Camellia</taxon>
    </lineage>
</organism>
<evidence type="ECO:0000256" key="1">
    <source>
        <dbReference type="SAM" id="MobiDB-lite"/>
    </source>
</evidence>
<feature type="region of interest" description="Disordered" evidence="1">
    <location>
        <begin position="336"/>
        <end position="366"/>
    </location>
</feature>
<dbReference type="Proteomes" id="UP000593564">
    <property type="component" value="Unassembled WGS sequence"/>
</dbReference>
<sequence>MASLPLVLLVQTQSSLTHHQHQHSPSLVENITEKETEVTEHDLKLINDELEKVLGVEGKEDGCNDSSGRNSHVSTITLSGKTLEGTETSGNRTTMCPLQGYLLGSAIELPETKKEHRTSLGELFQRTKVTEENSVAKCESGEKKADKETNKSAIRLVKKILKKRMVHDSSRTSTTVTGGNVISASMETKLHKILHMFHKKVYPENSTSAWKSDKPHKNEPKNNITYEEGYYDGDYTHPGEDIIIFPHTALSKESIRCFKRHSNPSQLTISGSNSNGNSKNWINTDADCKYTYSYLSQNIFYAPDFMSPRSSVETPARAPLTNSRSSGECTLPEVFADRSPLERPTPRSSVTHDIPLERPIPRSSGQHYTGHTGWVYSPLERPNPCSSGQAKIWATRLGS</sequence>
<dbReference type="AlphaFoldDB" id="A0A7J7GGP3"/>
<keyword evidence="3" id="KW-1185">Reference proteome</keyword>